<comment type="caution">
    <text evidence="2">The sequence shown here is derived from an EMBL/GenBank/DDBJ whole genome shotgun (WGS) entry which is preliminary data.</text>
</comment>
<dbReference type="EMBL" id="LBUP01000001">
    <property type="protein sequence ID" value="KKQ67197.1"/>
    <property type="molecule type" value="Genomic_DNA"/>
</dbReference>
<protein>
    <recommendedName>
        <fullName evidence="1">Methyltransferase type 11 domain-containing protein</fullName>
    </recommendedName>
</protein>
<name>A0A0G0JK41_9BACT</name>
<evidence type="ECO:0000259" key="1">
    <source>
        <dbReference type="Pfam" id="PF08241"/>
    </source>
</evidence>
<proteinExistence type="predicted"/>
<dbReference type="GO" id="GO:0008757">
    <property type="term" value="F:S-adenosylmethionine-dependent methyltransferase activity"/>
    <property type="evidence" value="ECO:0007669"/>
    <property type="project" value="InterPro"/>
</dbReference>
<dbReference type="InterPro" id="IPR029063">
    <property type="entry name" value="SAM-dependent_MTases_sf"/>
</dbReference>
<dbReference type="InterPro" id="IPR013216">
    <property type="entry name" value="Methyltransf_11"/>
</dbReference>
<accession>A0A0G0JK41</accession>
<reference evidence="2 3" key="1">
    <citation type="journal article" date="2015" name="Nature">
        <title>rRNA introns, odd ribosomes, and small enigmatic genomes across a large radiation of phyla.</title>
        <authorList>
            <person name="Brown C.T."/>
            <person name="Hug L.A."/>
            <person name="Thomas B.C."/>
            <person name="Sharon I."/>
            <person name="Castelle C.J."/>
            <person name="Singh A."/>
            <person name="Wilkins M.J."/>
            <person name="Williams K.H."/>
            <person name="Banfield J.F."/>
        </authorList>
    </citation>
    <scope>NUCLEOTIDE SEQUENCE [LARGE SCALE GENOMIC DNA]</scope>
</reference>
<evidence type="ECO:0000313" key="3">
    <source>
        <dbReference type="Proteomes" id="UP000034235"/>
    </source>
</evidence>
<gene>
    <name evidence="2" type="ORF">US86_C0001G0124</name>
</gene>
<dbReference type="SUPFAM" id="SSF53335">
    <property type="entry name" value="S-adenosyl-L-methionine-dependent methyltransferases"/>
    <property type="match status" value="1"/>
</dbReference>
<organism evidence="2 3">
    <name type="scientific">Candidatus Daviesbacteria bacterium GW2011_GWA2_38_24</name>
    <dbReference type="NCBI Taxonomy" id="1618422"/>
    <lineage>
        <taxon>Bacteria</taxon>
        <taxon>Candidatus Daviesiibacteriota</taxon>
    </lineage>
</organism>
<dbReference type="CDD" id="cd02440">
    <property type="entry name" value="AdoMet_MTases"/>
    <property type="match status" value="1"/>
</dbReference>
<dbReference type="AlphaFoldDB" id="A0A0G0JK41"/>
<feature type="domain" description="Methyltransferase type 11" evidence="1">
    <location>
        <begin position="35"/>
        <end position="128"/>
    </location>
</feature>
<dbReference type="Proteomes" id="UP000034235">
    <property type="component" value="Unassembled WGS sequence"/>
</dbReference>
<dbReference type="Pfam" id="PF08241">
    <property type="entry name" value="Methyltransf_11"/>
    <property type="match status" value="1"/>
</dbReference>
<evidence type="ECO:0000313" key="2">
    <source>
        <dbReference type="EMBL" id="KKQ67197.1"/>
    </source>
</evidence>
<dbReference type="Gene3D" id="3.40.50.150">
    <property type="entry name" value="Vaccinia Virus protein VP39"/>
    <property type="match status" value="1"/>
</dbReference>
<sequence length="197" mass="22879">MQNKPDEEKLEPLARFLRFGHAIKHLPRNRKIKFVDLGCGPTVPFYKFTNKRNVNFDTYFAIDPLINKEASKNYKIKAIKQSILKLIPLPDNSIDHVFASAVIEHVDYPEQILNECLRILKKDGTAIFTTPTTRAKKLLEFLSFKLNLISKELMLEHKQYFTPESLGELLQSSPYPHSVSHQYFEFGLNNLFVIKKL</sequence>